<feature type="region of interest" description="Disordered" evidence="1">
    <location>
        <begin position="490"/>
        <end position="561"/>
    </location>
</feature>
<dbReference type="RefSeq" id="WP_235666157.1">
    <property type="nucleotide sequence ID" value="NZ_AP022604.1"/>
</dbReference>
<evidence type="ECO:0000256" key="1">
    <source>
        <dbReference type="SAM" id="MobiDB-lite"/>
    </source>
</evidence>
<dbReference type="Proteomes" id="UP000282551">
    <property type="component" value="Chromosome"/>
</dbReference>
<evidence type="ECO:0000313" key="4">
    <source>
        <dbReference type="Proteomes" id="UP000282551"/>
    </source>
</evidence>
<organism evidence="3 4">
    <name type="scientific">Mycolicibacterium chitae</name>
    <name type="common">Mycobacterium chitae</name>
    <dbReference type="NCBI Taxonomy" id="1792"/>
    <lineage>
        <taxon>Bacteria</taxon>
        <taxon>Bacillati</taxon>
        <taxon>Actinomycetota</taxon>
        <taxon>Actinomycetes</taxon>
        <taxon>Mycobacteriales</taxon>
        <taxon>Mycobacteriaceae</taxon>
        <taxon>Mycolicibacterium</taxon>
    </lineage>
</organism>
<dbReference type="EMBL" id="LR134355">
    <property type="protein sequence ID" value="VEG48754.1"/>
    <property type="molecule type" value="Genomic_DNA"/>
</dbReference>
<sequence>MFESSSPDELLAVVEDTHRAESATHARRTGAIAALLWLRTAEAEGHDPTDPGYALITGFSRTCAEVGAAMNITPHLARQLVGHAEALDTRLPRIHGLLADGKISWSDATAITTGTDYVETALMPTIDAALADKISTWDCWSRRRLLNTIDTTVHDADPDAAKQRRKTADTDRRVTLNTQPNGMARIDAKLTAPAAVLFDQRLTAMARAVCSEDPRTPDQRRADAMAALGEGHATLACACENTDCPTRTAQAANPATGRVVINVIASAETLTGATEDPGYLDGYGVIDAAQVRDLADNGALLRPTTRPEPHTDTDDLLRHQPSAAATRWVRCRSLTCSFPGCNRSAWRADLDHTIPFDHRHPFRGGWTLTGNLDAKCREHHRLKTFHTGPDGWRTTQHHDGTIEWTSPTGRTYRSTPDGAELFPDIAACAAPAPLPRNRHAEKARRTRTARAAMTAKRATNTETQQLNHARAQEIDLRQWRNEVRRRLHLLKGTPSTSPYCTWVNDPPENPPSPPTGNHHPKPPPPTPTNHPSSRRDRLRPRHATPGPRARPPATGSRATPR</sequence>
<feature type="domain" description="DUF222" evidence="2">
    <location>
        <begin position="17"/>
        <end position="332"/>
    </location>
</feature>
<accession>A0A448I8K7</accession>
<proteinExistence type="predicted"/>
<evidence type="ECO:0000313" key="3">
    <source>
        <dbReference type="EMBL" id="VEG48754.1"/>
    </source>
</evidence>
<feature type="compositionally biased region" description="Low complexity" evidence="1">
    <location>
        <begin position="543"/>
        <end position="561"/>
    </location>
</feature>
<keyword evidence="4" id="KW-1185">Reference proteome</keyword>
<dbReference type="AlphaFoldDB" id="A0A448I8K7"/>
<protein>
    <submittedName>
        <fullName evidence="3">13E12 repeat family protein</fullName>
    </submittedName>
</protein>
<name>A0A448I8K7_MYCCI</name>
<gene>
    <name evidence="3" type="ORF">NCTC10485_03054</name>
</gene>
<reference evidence="3 4" key="1">
    <citation type="submission" date="2018-12" db="EMBL/GenBank/DDBJ databases">
        <authorList>
            <consortium name="Pathogen Informatics"/>
        </authorList>
    </citation>
    <scope>NUCLEOTIDE SEQUENCE [LARGE SCALE GENOMIC DNA]</scope>
    <source>
        <strain evidence="3 4">NCTC10485</strain>
    </source>
</reference>
<evidence type="ECO:0000259" key="2">
    <source>
        <dbReference type="Pfam" id="PF02720"/>
    </source>
</evidence>
<dbReference type="InterPro" id="IPR003870">
    <property type="entry name" value="DUF222"/>
</dbReference>
<dbReference type="Pfam" id="PF02720">
    <property type="entry name" value="DUF222"/>
    <property type="match status" value="1"/>
</dbReference>